<protein>
    <recommendedName>
        <fullName evidence="4 13">Vitamin B12-dependent ribonucleotide reductase</fullName>
        <ecNumber evidence="3 13">1.17.4.1</ecNumber>
    </recommendedName>
</protein>
<keyword evidence="8 13" id="KW-0560">Oxidoreductase</keyword>
<dbReference type="Pfam" id="PF12637">
    <property type="entry name" value="TSCPD"/>
    <property type="match status" value="1"/>
</dbReference>
<feature type="region of interest" description="Disordered" evidence="14">
    <location>
        <begin position="1"/>
        <end position="29"/>
    </location>
</feature>
<evidence type="ECO:0000256" key="6">
    <source>
        <dbReference type="ARBA" id="ARBA00022634"/>
    </source>
</evidence>
<comment type="function">
    <text evidence="11 13">Catalyzes the reduction of ribonucleotides to deoxyribonucleotides. May function to provide a pool of deoxyribonucleotide precursors for DNA repair during oxygen limitation and/or for immediate growth after restoration of oxygen.</text>
</comment>
<dbReference type="GO" id="GO:0031419">
    <property type="term" value="F:cobalamin binding"/>
    <property type="evidence" value="ECO:0007669"/>
    <property type="project" value="UniProtKB-KW"/>
</dbReference>
<evidence type="ECO:0000256" key="10">
    <source>
        <dbReference type="ARBA" id="ARBA00023285"/>
    </source>
</evidence>
<keyword evidence="9" id="KW-1015">Disulfide bond</keyword>
<evidence type="ECO:0000256" key="14">
    <source>
        <dbReference type="SAM" id="MobiDB-lite"/>
    </source>
</evidence>
<sequence>MEHQPNLLNPVGEPKHFGNGHAKDLADPGNRKRGIVWPRLFGFGNPYDDIVWEKRTAKITKGDGTVVFEQNEVEVPNFWSQTATDIVASKYFRGRSDSPDREFSAKQMVDRVAKTVGYWGMKDGYFATAADCENFIDDLRYLLVNQYFAFNSPVWFNVGVQEKPQCSACFILAVEDTMDSILEWYHDEGKIFQRGSGSGLNVSKLRSSKEPLSKGGFSSGPVSFMKGADGVANSIKSGGATRRAAKMVVMNTDHPDLKDFIYCKKVVEDMTKALAVAGIKDSIAAELFDPYTLLPYQNANNSVRVTDEFMRSLEADGYWDLKAVTTGNTLETVKAREIMDWITDAAWHSADPGIQYDTTINEWHTCPNTGRINASNPCSEYMHLDNSACNLASLNLLKFLKEGGKLNVELFKKAVDTVILAQDILVDNSSYPTPKITQNAKDYRELGLGYANLGALLMVLGWPYDSDGGRALAGHITSLMCGEAYRMSALLADVKGSYAGFEKNKAPQLNVISKHLAAAEKLYEESQSAGLNDVELQTASRLVWHEALDMARHTGIRNSQMTVLAPTGTIAFLMDCQTTGIEPDLALVKYKKLVGGGTLKLINNQVPLALSRLGYANQEIEEISNFILEKDTIEEAPHLKPDHLPVFDCSFRPINGQRSISWQGHVKMMAAAQPFISGAISKTVNLPADATREDIKNVFIEGWRLGLKAIAVYRDGCKSIQPLNLSNNDKFVERSNGYTRIKLPDERPAVTHKFKVAGHKGYLTVGLYPETNQPGETFLTIAKEGSTISGLLDVIATMTSICLQSGVPLKTLVNKFKDMRFDPAGFTTNPEIPMAKSVVDYMFRYMGMKYLNASDREELFGMPNTDNSMENRADFIQAPAVQASHAHITTNMDAPACGNCGTLMVKAGSCYSCPNCFTTTGVCN</sequence>
<dbReference type="NCBIfam" id="TIGR02504">
    <property type="entry name" value="NrdJ_Z"/>
    <property type="match status" value="1"/>
</dbReference>
<comment type="caution">
    <text evidence="18">The sequence shown here is derived from an EMBL/GenBank/DDBJ whole genome shotgun (WGS) entry which is preliminary data.</text>
</comment>
<evidence type="ECO:0000256" key="5">
    <source>
        <dbReference type="ARBA" id="ARBA00022628"/>
    </source>
</evidence>
<evidence type="ECO:0000256" key="8">
    <source>
        <dbReference type="ARBA" id="ARBA00023002"/>
    </source>
</evidence>
<dbReference type="PANTHER" id="PTHR43371">
    <property type="entry name" value="VITAMIN B12-DEPENDENT RIBONUCLEOTIDE REDUCTASE"/>
    <property type="match status" value="1"/>
</dbReference>
<dbReference type="AlphaFoldDB" id="A0A0G1NAT1"/>
<proteinExistence type="inferred from homology"/>
<evidence type="ECO:0000313" key="19">
    <source>
        <dbReference type="Proteomes" id="UP000034368"/>
    </source>
</evidence>
<keyword evidence="6 13" id="KW-0237">DNA synthesis</keyword>
<dbReference type="GO" id="GO:0004748">
    <property type="term" value="F:ribonucleoside-diphosphate reductase activity, thioredoxin disulfide as acceptor"/>
    <property type="evidence" value="ECO:0007669"/>
    <property type="project" value="UniProtKB-EC"/>
</dbReference>
<dbReference type="PRINTS" id="PR01183">
    <property type="entry name" value="RIBORDTASEM1"/>
</dbReference>
<evidence type="ECO:0000256" key="3">
    <source>
        <dbReference type="ARBA" id="ARBA00012274"/>
    </source>
</evidence>
<dbReference type="InterPro" id="IPR013678">
    <property type="entry name" value="RNR_2_N"/>
</dbReference>
<dbReference type="InterPro" id="IPR050862">
    <property type="entry name" value="RdRp_reductase_class-2"/>
</dbReference>
<comment type="similarity">
    <text evidence="2 13">Belongs to the ribonucleoside diphosphate reductase class-2 family.</text>
</comment>
<name>A0A0G1NAT1_9BACT</name>
<dbReference type="EC" id="1.17.4.1" evidence="3 13"/>
<dbReference type="Proteomes" id="UP000034368">
    <property type="component" value="Unassembled WGS sequence"/>
</dbReference>
<evidence type="ECO:0000256" key="1">
    <source>
        <dbReference type="ARBA" id="ARBA00001922"/>
    </source>
</evidence>
<organism evidence="18 19">
    <name type="scientific">Candidatus Yanofskybacteria bacterium GW2011_GWB1_45_11</name>
    <dbReference type="NCBI Taxonomy" id="1619026"/>
    <lineage>
        <taxon>Bacteria</taxon>
        <taxon>Candidatus Yanofskyibacteriota</taxon>
    </lineage>
</organism>
<dbReference type="GO" id="GO:0000166">
    <property type="term" value="F:nucleotide binding"/>
    <property type="evidence" value="ECO:0007669"/>
    <property type="project" value="UniProtKB-KW"/>
</dbReference>
<evidence type="ECO:0000313" key="18">
    <source>
        <dbReference type="EMBL" id="KKT90202.1"/>
    </source>
</evidence>
<comment type="catalytic activity">
    <reaction evidence="12 13">
        <text>a 2'-deoxyribonucleoside 5'-diphosphate + [thioredoxin]-disulfide + H2O = a ribonucleoside 5'-diphosphate + [thioredoxin]-dithiol</text>
        <dbReference type="Rhea" id="RHEA:23252"/>
        <dbReference type="Rhea" id="RHEA-COMP:10698"/>
        <dbReference type="Rhea" id="RHEA-COMP:10700"/>
        <dbReference type="ChEBI" id="CHEBI:15377"/>
        <dbReference type="ChEBI" id="CHEBI:29950"/>
        <dbReference type="ChEBI" id="CHEBI:50058"/>
        <dbReference type="ChEBI" id="CHEBI:57930"/>
        <dbReference type="ChEBI" id="CHEBI:73316"/>
        <dbReference type="EC" id="1.17.4.1"/>
    </reaction>
</comment>
<gene>
    <name evidence="18" type="ORF">UW90_C0004G0007</name>
</gene>
<dbReference type="Pfam" id="PF08471">
    <property type="entry name" value="Ribonuc_red_2_N"/>
    <property type="match status" value="1"/>
</dbReference>
<evidence type="ECO:0000256" key="11">
    <source>
        <dbReference type="ARBA" id="ARBA00025437"/>
    </source>
</evidence>
<reference evidence="18 19" key="1">
    <citation type="journal article" date="2015" name="Nature">
        <title>rRNA introns, odd ribosomes, and small enigmatic genomes across a large radiation of phyla.</title>
        <authorList>
            <person name="Brown C.T."/>
            <person name="Hug L.A."/>
            <person name="Thomas B.C."/>
            <person name="Sharon I."/>
            <person name="Castelle C.J."/>
            <person name="Singh A."/>
            <person name="Wilkins M.J."/>
            <person name="Williams K.H."/>
            <person name="Banfield J.F."/>
        </authorList>
    </citation>
    <scope>NUCLEOTIDE SEQUENCE [LARGE SCALE GENOMIC DNA]</scope>
</reference>
<feature type="domain" description="Ribonucleotide reductase large subunit C-terminal" evidence="15">
    <location>
        <begin position="167"/>
        <end position="713"/>
    </location>
</feature>
<dbReference type="EMBL" id="LCKD01000004">
    <property type="protein sequence ID" value="KKT90202.1"/>
    <property type="molecule type" value="Genomic_DNA"/>
</dbReference>
<dbReference type="Pfam" id="PF02867">
    <property type="entry name" value="Ribonuc_red_lgC"/>
    <property type="match status" value="1"/>
</dbReference>
<dbReference type="InterPro" id="IPR000788">
    <property type="entry name" value="RNR_lg_C"/>
</dbReference>
<dbReference type="GO" id="GO:0071897">
    <property type="term" value="P:DNA biosynthetic process"/>
    <property type="evidence" value="ECO:0007669"/>
    <property type="project" value="UniProtKB-KW"/>
</dbReference>
<keyword evidence="5 13" id="KW-0846">Cobalamin</keyword>
<dbReference type="InterPro" id="IPR013344">
    <property type="entry name" value="RNR_NrdJ/NrdZ"/>
</dbReference>
<evidence type="ECO:0000259" key="16">
    <source>
        <dbReference type="Pfam" id="PF08471"/>
    </source>
</evidence>
<keyword evidence="10 13" id="KW-0170">Cobalt</keyword>
<evidence type="ECO:0000256" key="12">
    <source>
        <dbReference type="ARBA" id="ARBA00047754"/>
    </source>
</evidence>
<feature type="domain" description="Ribonucleotide reductase class II vitamin B12-dependent N-terminal" evidence="16">
    <location>
        <begin position="54"/>
        <end position="146"/>
    </location>
</feature>
<dbReference type="NCBIfam" id="NF005122">
    <property type="entry name" value="PRK06556.1"/>
    <property type="match status" value="1"/>
</dbReference>
<feature type="compositionally biased region" description="Basic and acidic residues" evidence="14">
    <location>
        <begin position="13"/>
        <end position="29"/>
    </location>
</feature>
<evidence type="ECO:0000256" key="13">
    <source>
        <dbReference type="RuleBase" id="RU364064"/>
    </source>
</evidence>
<evidence type="ECO:0000259" key="15">
    <source>
        <dbReference type="Pfam" id="PF02867"/>
    </source>
</evidence>
<feature type="domain" description="TSCPD" evidence="17">
    <location>
        <begin position="744"/>
        <end position="846"/>
    </location>
</feature>
<dbReference type="Gene3D" id="3.20.70.20">
    <property type="match status" value="1"/>
</dbReference>
<evidence type="ECO:0000256" key="7">
    <source>
        <dbReference type="ARBA" id="ARBA00022741"/>
    </source>
</evidence>
<dbReference type="PATRIC" id="fig|1619026.3.peg.215"/>
<dbReference type="GO" id="GO:0050897">
    <property type="term" value="F:cobalt ion binding"/>
    <property type="evidence" value="ECO:0007669"/>
    <property type="project" value="InterPro"/>
</dbReference>
<evidence type="ECO:0000259" key="17">
    <source>
        <dbReference type="Pfam" id="PF12637"/>
    </source>
</evidence>
<dbReference type="SUPFAM" id="SSF51998">
    <property type="entry name" value="PFL-like glycyl radical enzymes"/>
    <property type="match status" value="1"/>
</dbReference>
<evidence type="ECO:0000256" key="2">
    <source>
        <dbReference type="ARBA" id="ARBA00007405"/>
    </source>
</evidence>
<dbReference type="PANTHER" id="PTHR43371:SF1">
    <property type="entry name" value="RIBONUCLEOSIDE-DIPHOSPHATE REDUCTASE"/>
    <property type="match status" value="1"/>
</dbReference>
<keyword evidence="7 13" id="KW-0547">Nucleotide-binding</keyword>
<evidence type="ECO:0000256" key="9">
    <source>
        <dbReference type="ARBA" id="ARBA00023157"/>
    </source>
</evidence>
<dbReference type="InterPro" id="IPR024434">
    <property type="entry name" value="TSCPD_dom"/>
</dbReference>
<dbReference type="CDD" id="cd02888">
    <property type="entry name" value="RNR_II_dimer"/>
    <property type="match status" value="1"/>
</dbReference>
<accession>A0A0G1NAT1</accession>
<comment type="cofactor">
    <cofactor evidence="1 13">
        <name>adenosylcob(III)alamin</name>
        <dbReference type="ChEBI" id="CHEBI:18408"/>
    </cofactor>
</comment>
<evidence type="ECO:0000256" key="4">
    <source>
        <dbReference type="ARBA" id="ARBA00014409"/>
    </source>
</evidence>